<name>A0A7Y9K0Y6_9SPHN</name>
<comment type="caution">
    <text evidence="1">The sequence shown here is derived from an EMBL/GenBank/DDBJ whole genome shotgun (WGS) entry which is preliminary data.</text>
</comment>
<accession>A0A7Y9K0Y6</accession>
<protein>
    <submittedName>
        <fullName evidence="1">Uncharacterized protein</fullName>
    </submittedName>
</protein>
<proteinExistence type="predicted"/>
<dbReference type="EMBL" id="JACCBY010000001">
    <property type="protein sequence ID" value="NYD88414.1"/>
    <property type="molecule type" value="Genomic_DNA"/>
</dbReference>
<dbReference type="RefSeq" id="WP_179507016.1">
    <property type="nucleotide sequence ID" value="NZ_JACCBY010000001.1"/>
</dbReference>
<keyword evidence="2" id="KW-1185">Reference proteome</keyword>
<dbReference type="Proteomes" id="UP000517753">
    <property type="component" value="Unassembled WGS sequence"/>
</dbReference>
<reference evidence="1 2" key="2">
    <citation type="submission" date="2020-08" db="EMBL/GenBank/DDBJ databases">
        <title>The Agave Microbiome: Exploring the role of microbial communities in plant adaptations to desert environments.</title>
        <authorList>
            <person name="Partida-Martinez L.P."/>
        </authorList>
    </citation>
    <scope>NUCLEOTIDE SEQUENCE [LARGE SCALE GENOMIC DNA]</scope>
    <source>
        <strain evidence="1 2">AS2.3</strain>
    </source>
</reference>
<reference evidence="1 2" key="1">
    <citation type="submission" date="2020-07" db="EMBL/GenBank/DDBJ databases">
        <authorList>
            <person name="Partida-Martinez L."/>
            <person name="Huntemann M."/>
            <person name="Clum A."/>
            <person name="Wang J."/>
            <person name="Palaniappan K."/>
            <person name="Ritter S."/>
            <person name="Chen I.-M."/>
            <person name="Stamatis D."/>
            <person name="Reddy T."/>
            <person name="O'Malley R."/>
            <person name="Daum C."/>
            <person name="Shapiro N."/>
            <person name="Ivanova N."/>
            <person name="Kyrpides N."/>
            <person name="Woyke T."/>
        </authorList>
    </citation>
    <scope>NUCLEOTIDE SEQUENCE [LARGE SCALE GENOMIC DNA]</scope>
    <source>
        <strain evidence="1 2">AS2.3</strain>
    </source>
</reference>
<evidence type="ECO:0000313" key="1">
    <source>
        <dbReference type="EMBL" id="NYD88414.1"/>
    </source>
</evidence>
<evidence type="ECO:0000313" key="2">
    <source>
        <dbReference type="Proteomes" id="UP000517753"/>
    </source>
</evidence>
<gene>
    <name evidence="1" type="ORF">HD841_000183</name>
</gene>
<organism evidence="1 2">
    <name type="scientific">Sphingomonas melonis</name>
    <dbReference type="NCBI Taxonomy" id="152682"/>
    <lineage>
        <taxon>Bacteria</taxon>
        <taxon>Pseudomonadati</taxon>
        <taxon>Pseudomonadota</taxon>
        <taxon>Alphaproteobacteria</taxon>
        <taxon>Sphingomonadales</taxon>
        <taxon>Sphingomonadaceae</taxon>
        <taxon>Sphingomonas</taxon>
    </lineage>
</organism>
<dbReference type="AlphaFoldDB" id="A0A7Y9K0Y6"/>
<sequence length="93" mass="10830">MISHQIARLIANVILNIDPLGDHPDLEDRIVEIFEHISHDLHEIDPSFLSELSKAFRDIAPEYPEHFQQAVRDIPDDFYLNIPDDAEEAEQRE</sequence>